<dbReference type="PANTHER" id="PTHR32071">
    <property type="entry name" value="TRANSCRIPTIONAL REGULATORY PROTEIN"/>
    <property type="match status" value="1"/>
</dbReference>
<evidence type="ECO:0000313" key="8">
    <source>
        <dbReference type="Proteomes" id="UP001629246"/>
    </source>
</evidence>
<dbReference type="InterPro" id="IPR012704">
    <property type="entry name" value="Sig_transdc_resp-reg_PrpR"/>
</dbReference>
<dbReference type="InterPro" id="IPR002197">
    <property type="entry name" value="HTH_Fis"/>
</dbReference>
<dbReference type="Gene3D" id="1.20.5.170">
    <property type="match status" value="1"/>
</dbReference>
<dbReference type="Gene3D" id="3.40.50.300">
    <property type="entry name" value="P-loop containing nucleotide triphosphate hydrolases"/>
    <property type="match status" value="1"/>
</dbReference>
<gene>
    <name evidence="7" type="primary">prpR</name>
    <name evidence="7" type="ORF">PQR62_24970</name>
</gene>
<dbReference type="InterPro" id="IPR010524">
    <property type="entry name" value="Sig_transdc_resp-reg_PrpR_N"/>
</dbReference>
<sequence length="575" mass="63081">MKRPASSTRDNADKPVIWTVSVSRLFDLFRDITLEFDDVANIEPIHLGFEDAVRHIRERLATEHCDAVISAGSNGAYLKSRLPVPVIIAKASGFDVMQALARARKLSSKIGLITYQETMPALTEFKNMFGLDIVQRTYATEEDARAQINDLKADGIKAIVGAGLITDLAEEAGLHGIFIYSSASIRQAFDDALELARLTQLESTRGRTLPVAETLRARHHINDLRGESAAMESVRQSIMLFARSPATVLIQGETGTGKELAAQAMHRAHPMMQGKAQAAHPFVAVNCGALAESLLESELFGHEEGAFTGSRRGGRAGLFEAAHRGTLFLDEIGEMPLPLQTRLLRVLEEREVVRVGGTRPIPVNVRIISATHCDLDERVREGRFRADLFYRLSVLRLQLPPLRQRSDDLAPLAEWCLKHALAAMDIRPHANLHAEILRCVPLLASYAWPGNVRELRNLMERLALFLAAEPLQALTPGLILRIAPELLPSPALSPSANTPAPGNQLSPAPSLRSAPYAATGAEIPAPPFPQSENEKLREAMQKLDGNREAVANYLGISRTTLWRKLKELGNVKADA</sequence>
<feature type="region of interest" description="Disordered" evidence="5">
    <location>
        <begin position="493"/>
        <end position="512"/>
    </location>
</feature>
<evidence type="ECO:0000256" key="3">
    <source>
        <dbReference type="ARBA" id="ARBA00023015"/>
    </source>
</evidence>
<dbReference type="NCBIfam" id="TIGR02329">
    <property type="entry name" value="propionate_PrpR"/>
    <property type="match status" value="1"/>
</dbReference>
<dbReference type="PROSITE" id="PS50045">
    <property type="entry name" value="SIGMA54_INTERACT_4"/>
    <property type="match status" value="1"/>
</dbReference>
<dbReference type="Proteomes" id="UP001629246">
    <property type="component" value="Unassembled WGS sequence"/>
</dbReference>
<feature type="domain" description="Sigma-54 factor interaction" evidence="6">
    <location>
        <begin position="224"/>
        <end position="464"/>
    </location>
</feature>
<dbReference type="CDD" id="cd00009">
    <property type="entry name" value="AAA"/>
    <property type="match status" value="1"/>
</dbReference>
<keyword evidence="4" id="KW-0804">Transcription</keyword>
<dbReference type="InterPro" id="IPR058031">
    <property type="entry name" value="AAA_lid_NorR"/>
</dbReference>
<dbReference type="InterPro" id="IPR009057">
    <property type="entry name" value="Homeodomain-like_sf"/>
</dbReference>
<dbReference type="PRINTS" id="PR01590">
    <property type="entry name" value="HTHFIS"/>
</dbReference>
<dbReference type="NCBIfam" id="NF011953">
    <property type="entry name" value="PRK15424.1"/>
    <property type="match status" value="1"/>
</dbReference>
<dbReference type="SUPFAM" id="SSF52540">
    <property type="entry name" value="P-loop containing nucleoside triphosphate hydrolases"/>
    <property type="match status" value="1"/>
</dbReference>
<dbReference type="Gene3D" id="1.10.10.60">
    <property type="entry name" value="Homeodomain-like"/>
    <property type="match status" value="1"/>
</dbReference>
<dbReference type="PROSITE" id="PS00688">
    <property type="entry name" value="SIGMA54_INTERACT_3"/>
    <property type="match status" value="1"/>
</dbReference>
<dbReference type="Pfam" id="PF06506">
    <property type="entry name" value="PrpR_N"/>
    <property type="match status" value="1"/>
</dbReference>
<dbReference type="Pfam" id="PF00158">
    <property type="entry name" value="Sigma54_activat"/>
    <property type="match status" value="1"/>
</dbReference>
<evidence type="ECO:0000313" key="7">
    <source>
        <dbReference type="EMBL" id="MFL9927549.1"/>
    </source>
</evidence>
<dbReference type="RefSeq" id="WP_408160784.1">
    <property type="nucleotide sequence ID" value="NZ_JAQQFM010000017.1"/>
</dbReference>
<keyword evidence="2" id="KW-0067">ATP-binding</keyword>
<dbReference type="InterPro" id="IPR027417">
    <property type="entry name" value="P-loop_NTPase"/>
</dbReference>
<dbReference type="Gene3D" id="3.40.50.2300">
    <property type="match status" value="1"/>
</dbReference>
<dbReference type="SUPFAM" id="SSF46689">
    <property type="entry name" value="Homeodomain-like"/>
    <property type="match status" value="1"/>
</dbReference>
<protein>
    <submittedName>
        <fullName evidence="7">Propionate catabolism operon regulatory protein PrpR</fullName>
    </submittedName>
</protein>
<dbReference type="Gene3D" id="1.10.8.60">
    <property type="match status" value="1"/>
</dbReference>
<dbReference type="EMBL" id="JAQQFM010000017">
    <property type="protein sequence ID" value="MFL9927549.1"/>
    <property type="molecule type" value="Genomic_DNA"/>
</dbReference>
<keyword evidence="8" id="KW-1185">Reference proteome</keyword>
<evidence type="ECO:0000256" key="2">
    <source>
        <dbReference type="ARBA" id="ARBA00022840"/>
    </source>
</evidence>
<comment type="caution">
    <text evidence="7">The sequence shown here is derived from an EMBL/GenBank/DDBJ whole genome shotgun (WGS) entry which is preliminary data.</text>
</comment>
<dbReference type="PANTHER" id="PTHR32071:SF81">
    <property type="entry name" value="PROPIONATE CATABOLISM OPERON REGULATORY PROTEIN"/>
    <property type="match status" value="1"/>
</dbReference>
<dbReference type="SUPFAM" id="SSF159800">
    <property type="entry name" value="PrpR receptor domain-like"/>
    <property type="match status" value="1"/>
</dbReference>
<evidence type="ECO:0000256" key="4">
    <source>
        <dbReference type="ARBA" id="ARBA00023163"/>
    </source>
</evidence>
<reference evidence="7 8" key="1">
    <citation type="journal article" date="2024" name="Chem. Sci.">
        <title>Discovery of megapolipeptins by genome mining of a Burkholderiales bacteria collection.</title>
        <authorList>
            <person name="Paulo B.S."/>
            <person name="Recchia M.J.J."/>
            <person name="Lee S."/>
            <person name="Fergusson C.H."/>
            <person name="Romanowski S.B."/>
            <person name="Hernandez A."/>
            <person name="Krull N."/>
            <person name="Liu D.Y."/>
            <person name="Cavanagh H."/>
            <person name="Bos A."/>
            <person name="Gray C.A."/>
            <person name="Murphy B.T."/>
            <person name="Linington R.G."/>
            <person name="Eustaquio A.S."/>
        </authorList>
    </citation>
    <scope>NUCLEOTIDE SEQUENCE [LARGE SCALE GENOMIC DNA]</scope>
    <source>
        <strain evidence="7 8">RL21-008-BIB-A</strain>
    </source>
</reference>
<organism evidence="7 8">
    <name type="scientific">Herbaspirillum lusitanum</name>
    <dbReference type="NCBI Taxonomy" id="213312"/>
    <lineage>
        <taxon>Bacteria</taxon>
        <taxon>Pseudomonadati</taxon>
        <taxon>Pseudomonadota</taxon>
        <taxon>Betaproteobacteria</taxon>
        <taxon>Burkholderiales</taxon>
        <taxon>Oxalobacteraceae</taxon>
        <taxon>Herbaspirillum</taxon>
    </lineage>
</organism>
<keyword evidence="1" id="KW-0547">Nucleotide-binding</keyword>
<dbReference type="InterPro" id="IPR025944">
    <property type="entry name" value="Sigma_54_int_dom_CS"/>
</dbReference>
<evidence type="ECO:0000256" key="5">
    <source>
        <dbReference type="SAM" id="MobiDB-lite"/>
    </source>
</evidence>
<evidence type="ECO:0000259" key="6">
    <source>
        <dbReference type="PROSITE" id="PS50045"/>
    </source>
</evidence>
<accession>A0ABW9AGD2</accession>
<dbReference type="SMART" id="SM00382">
    <property type="entry name" value="AAA"/>
    <property type="match status" value="1"/>
</dbReference>
<evidence type="ECO:0000256" key="1">
    <source>
        <dbReference type="ARBA" id="ARBA00022741"/>
    </source>
</evidence>
<keyword evidence="3" id="KW-0805">Transcription regulation</keyword>
<dbReference type="InterPro" id="IPR002078">
    <property type="entry name" value="Sigma_54_int"/>
</dbReference>
<dbReference type="InterPro" id="IPR003593">
    <property type="entry name" value="AAA+_ATPase"/>
</dbReference>
<name>A0ABW9AGD2_9BURK</name>
<dbReference type="Pfam" id="PF25601">
    <property type="entry name" value="AAA_lid_14"/>
    <property type="match status" value="1"/>
</dbReference>
<proteinExistence type="predicted"/>
<dbReference type="Pfam" id="PF02954">
    <property type="entry name" value="HTH_8"/>
    <property type="match status" value="1"/>
</dbReference>